<feature type="compositionally biased region" description="Low complexity" evidence="1">
    <location>
        <begin position="1"/>
        <end position="15"/>
    </location>
</feature>
<name>A0A443QPA6_9ACAR</name>
<feature type="region of interest" description="Disordered" evidence="1">
    <location>
        <begin position="114"/>
        <end position="139"/>
    </location>
</feature>
<sequence>MFPDSGSSESRSEASTPVNSINGNCSPPMSPSMRVRSARNEDTKTRLFGPPESSPRKIRNHLKSTVFSTETCEAPKVSPKKYGWCAVRRNPITGEIYDDIFSGGNEKINGNATAGSLSLPSTPVKIRQPPGGKSSAIFY</sequence>
<dbReference type="EMBL" id="NCKU01005210">
    <property type="protein sequence ID" value="RWS04868.1"/>
    <property type="molecule type" value="Genomic_DNA"/>
</dbReference>
<protein>
    <submittedName>
        <fullName evidence="2">Microtubule-associated protein Jupiter-like isoform X2</fullName>
    </submittedName>
</protein>
<dbReference type="OrthoDB" id="10071234at2759"/>
<feature type="region of interest" description="Disordered" evidence="1">
    <location>
        <begin position="1"/>
        <end position="58"/>
    </location>
</feature>
<dbReference type="AlphaFoldDB" id="A0A443QPA6"/>
<gene>
    <name evidence="2" type="ORF">B4U79_09626</name>
</gene>
<keyword evidence="3" id="KW-1185">Reference proteome</keyword>
<dbReference type="Proteomes" id="UP000285301">
    <property type="component" value="Unassembled WGS sequence"/>
</dbReference>
<proteinExistence type="predicted"/>
<accession>A0A443QPA6</accession>
<comment type="caution">
    <text evidence="2">The sequence shown here is derived from an EMBL/GenBank/DDBJ whole genome shotgun (WGS) entry which is preliminary data.</text>
</comment>
<evidence type="ECO:0000256" key="1">
    <source>
        <dbReference type="SAM" id="MobiDB-lite"/>
    </source>
</evidence>
<evidence type="ECO:0000313" key="3">
    <source>
        <dbReference type="Proteomes" id="UP000285301"/>
    </source>
</evidence>
<organism evidence="2 3">
    <name type="scientific">Dinothrombium tinctorium</name>
    <dbReference type="NCBI Taxonomy" id="1965070"/>
    <lineage>
        <taxon>Eukaryota</taxon>
        <taxon>Metazoa</taxon>
        <taxon>Ecdysozoa</taxon>
        <taxon>Arthropoda</taxon>
        <taxon>Chelicerata</taxon>
        <taxon>Arachnida</taxon>
        <taxon>Acari</taxon>
        <taxon>Acariformes</taxon>
        <taxon>Trombidiformes</taxon>
        <taxon>Prostigmata</taxon>
        <taxon>Anystina</taxon>
        <taxon>Parasitengona</taxon>
        <taxon>Trombidioidea</taxon>
        <taxon>Trombidiidae</taxon>
        <taxon>Dinothrombium</taxon>
    </lineage>
</organism>
<reference evidence="2 3" key="1">
    <citation type="journal article" date="2018" name="Gigascience">
        <title>Genomes of trombidid mites reveal novel predicted allergens and laterally-transferred genes associated with secondary metabolism.</title>
        <authorList>
            <person name="Dong X."/>
            <person name="Chaisiri K."/>
            <person name="Xia D."/>
            <person name="Armstrong S.D."/>
            <person name="Fang Y."/>
            <person name="Donnelly M.J."/>
            <person name="Kadowaki T."/>
            <person name="McGarry J.W."/>
            <person name="Darby A.C."/>
            <person name="Makepeace B.L."/>
        </authorList>
    </citation>
    <scope>NUCLEOTIDE SEQUENCE [LARGE SCALE GENOMIC DNA]</scope>
    <source>
        <strain evidence="2">UoL-WK</strain>
    </source>
</reference>
<evidence type="ECO:0000313" key="2">
    <source>
        <dbReference type="EMBL" id="RWS04868.1"/>
    </source>
</evidence>
<dbReference type="STRING" id="1965070.A0A443QPA6"/>
<feature type="compositionally biased region" description="Polar residues" evidence="1">
    <location>
        <begin position="16"/>
        <end position="25"/>
    </location>
</feature>